<keyword evidence="2" id="KW-0963">Cytoplasm</keyword>
<comment type="catalytic activity">
    <reaction evidence="2">
        <text>GTP + H2O = GDP + phosphate + H(+)</text>
        <dbReference type="Rhea" id="RHEA:19669"/>
        <dbReference type="ChEBI" id="CHEBI:15377"/>
        <dbReference type="ChEBI" id="CHEBI:15378"/>
        <dbReference type="ChEBI" id="CHEBI:37565"/>
        <dbReference type="ChEBI" id="CHEBI:43474"/>
        <dbReference type="ChEBI" id="CHEBI:58189"/>
    </reaction>
</comment>
<keyword evidence="1 2" id="KW-0342">GTP-binding</keyword>
<comment type="function">
    <text evidence="2">A 50S ribosomal subunit assembly protein with GTPase activity, required for 50S subunit assembly at low temperatures, may also play a role in translation. Binds GTP and analogs. Binds the 70S ribosome between the 30S and 50S subunits, in a similar position as ribosome-bound EF-G; it contacts a number of ribosomal proteins, both rRNAs and the A-site tRNA.</text>
</comment>
<dbReference type="InterPro" id="IPR004161">
    <property type="entry name" value="EFTu-like_2"/>
</dbReference>
<dbReference type="InterPro" id="IPR035651">
    <property type="entry name" value="BipA_V"/>
</dbReference>
<dbReference type="GO" id="GO:0000027">
    <property type="term" value="P:ribosomal large subunit assembly"/>
    <property type="evidence" value="ECO:0007669"/>
    <property type="project" value="UniProtKB-UniRule"/>
</dbReference>
<dbReference type="InterPro" id="IPR047042">
    <property type="entry name" value="BipA_II"/>
</dbReference>
<dbReference type="InterPro" id="IPR005225">
    <property type="entry name" value="Small_GTP-bd"/>
</dbReference>
<dbReference type="GO" id="GO:1990904">
    <property type="term" value="C:ribonucleoprotein complex"/>
    <property type="evidence" value="ECO:0007669"/>
    <property type="project" value="TreeGrafter"/>
</dbReference>
<evidence type="ECO:0000256" key="2">
    <source>
        <dbReference type="HAMAP-Rule" id="MF_00849"/>
    </source>
</evidence>
<dbReference type="NCBIfam" id="TIGR01394">
    <property type="entry name" value="TypA_BipA"/>
    <property type="match status" value="1"/>
</dbReference>
<keyword evidence="2" id="KW-0547">Nucleotide-binding</keyword>
<name>A0A511RHC4_9DEIN</name>
<dbReference type="GO" id="GO:0043022">
    <property type="term" value="F:ribosome binding"/>
    <property type="evidence" value="ECO:0007669"/>
    <property type="project" value="UniProtKB-UniRule"/>
</dbReference>
<dbReference type="InterPro" id="IPR048876">
    <property type="entry name" value="BipA_C"/>
</dbReference>
<dbReference type="PANTHER" id="PTHR42908">
    <property type="entry name" value="TRANSLATION ELONGATION FACTOR-RELATED"/>
    <property type="match status" value="1"/>
</dbReference>
<keyword evidence="2" id="KW-0694">RNA-binding</keyword>
<dbReference type="Gene3D" id="3.30.70.240">
    <property type="match status" value="1"/>
</dbReference>
<dbReference type="Pfam" id="PF00679">
    <property type="entry name" value="EFG_C"/>
    <property type="match status" value="1"/>
</dbReference>
<gene>
    <name evidence="2" type="primary">bipA</name>
    <name evidence="4" type="ORF">ODE01S_04770</name>
</gene>
<dbReference type="NCBIfam" id="TIGR00231">
    <property type="entry name" value="small_GTP"/>
    <property type="match status" value="1"/>
</dbReference>
<dbReference type="InterPro" id="IPR031157">
    <property type="entry name" value="G_TR_CS"/>
</dbReference>
<dbReference type="HAMAP" id="MF_00849">
    <property type="entry name" value="BipA"/>
    <property type="match status" value="1"/>
</dbReference>
<dbReference type="Pfam" id="PF03144">
    <property type="entry name" value="GTP_EFTU_D2"/>
    <property type="match status" value="1"/>
</dbReference>
<dbReference type="PROSITE" id="PS00301">
    <property type="entry name" value="G_TR_1"/>
    <property type="match status" value="1"/>
</dbReference>
<dbReference type="AlphaFoldDB" id="A0A511RHC4"/>
<dbReference type="Gene3D" id="2.40.50.250">
    <property type="entry name" value="bipa protein"/>
    <property type="match status" value="1"/>
</dbReference>
<dbReference type="GO" id="GO:0005829">
    <property type="term" value="C:cytosol"/>
    <property type="evidence" value="ECO:0007669"/>
    <property type="project" value="TreeGrafter"/>
</dbReference>
<dbReference type="SUPFAM" id="SSF50447">
    <property type="entry name" value="Translation proteins"/>
    <property type="match status" value="1"/>
</dbReference>
<comment type="caution">
    <text evidence="4">The sequence shown here is derived from an EMBL/GenBank/DDBJ whole genome shotgun (WGS) entry which is preliminary data.</text>
</comment>
<dbReference type="RefSeq" id="WP_147145455.1">
    <property type="nucleotide sequence ID" value="NZ_BJXN01000003.1"/>
</dbReference>
<dbReference type="OrthoDB" id="9804431at2"/>
<sequence>MELRNLAIIAHVDHGKTTLVDAMLKQAHALGRGHEDDELIMDTGELERERGITILAKNTAVVWNGVKINIVDTPGHADFGGEVERALSMVDGVLLLVDAAEGPMPQTRFVLQKALEAGLMPIVVLNKVDKPEARAEEVLNETFDLMVELGATDEQANFPYLYAVGREGRAWREGEEPRDLTPLFETILEHIPEPRVEEGPFQLRVANLDYSSYLGKIAIGKVHRGSVSKGETVVIVGAAGEPRKVKVTAAFTHQGLSRLETTEVLTGDIVALAGMEGVQIGDTVTHKLHPEPLPRLVVDEPTVAITLTPNTSPFAGREGRYVTSRQLAERLYRELETNVALRLVEPRPDTFELRGRGEMHLSVLFEQMRREGYEFTVGQPQVLFKYEGGRRLEPYEYLVVDVPEAKFGGVMENLGQRKAEMQQMEPTGGRIRAEYVVPARALFGFRSQLLSLTGGEGLSSHTFHGYGPYAGELKTRTTGSAVSMENGVAFAYSLFKLQERVTFFIEPGTEVYVGMIVGENAREGDMNVNVTKNKKLTNVRAAGSDENIKLVPPRRMTLEEALEFLAPDELLEVTPRSLRLRKAVLDPGQRKRVERGKEPR</sequence>
<dbReference type="InterPro" id="IPR006298">
    <property type="entry name" value="BipA"/>
</dbReference>
<dbReference type="PRINTS" id="PR00315">
    <property type="entry name" value="ELONGATNFCT"/>
</dbReference>
<keyword evidence="2" id="KW-0699">rRNA-binding</keyword>
<dbReference type="GO" id="GO:0019843">
    <property type="term" value="F:rRNA binding"/>
    <property type="evidence" value="ECO:0007669"/>
    <property type="project" value="UniProtKB-KW"/>
</dbReference>
<dbReference type="InterPro" id="IPR000795">
    <property type="entry name" value="T_Tr_GTP-bd_dom"/>
</dbReference>
<keyword evidence="2" id="KW-0820">tRNA-binding</keyword>
<dbReference type="Gene3D" id="3.40.50.300">
    <property type="entry name" value="P-loop containing nucleotide triphosphate hydrolases"/>
    <property type="match status" value="1"/>
</dbReference>
<dbReference type="FunFam" id="3.30.70.240:FF:000002">
    <property type="entry name" value="GTP-binding protein TypA"/>
    <property type="match status" value="1"/>
</dbReference>
<feature type="binding site" evidence="2">
    <location>
        <begin position="13"/>
        <end position="18"/>
    </location>
    <ligand>
        <name>GTP</name>
        <dbReference type="ChEBI" id="CHEBI:37565"/>
    </ligand>
</feature>
<dbReference type="SUPFAM" id="SSF54980">
    <property type="entry name" value="EF-G C-terminal domain-like"/>
    <property type="match status" value="2"/>
</dbReference>
<evidence type="ECO:0000256" key="1">
    <source>
        <dbReference type="ARBA" id="ARBA00023134"/>
    </source>
</evidence>
<dbReference type="PROSITE" id="PS51722">
    <property type="entry name" value="G_TR_2"/>
    <property type="match status" value="1"/>
</dbReference>
<dbReference type="Pfam" id="PF21018">
    <property type="entry name" value="BipA_C"/>
    <property type="match status" value="1"/>
</dbReference>
<dbReference type="InterPro" id="IPR000640">
    <property type="entry name" value="EFG_V-like"/>
</dbReference>
<dbReference type="InterPro" id="IPR009000">
    <property type="entry name" value="Transl_B-barrel_sf"/>
</dbReference>
<comment type="similarity">
    <text evidence="2">Belongs to the TRAFAC class translation factor GTPase superfamily. Classic translation factor GTPase family. BipA subfamily.</text>
</comment>
<organism evidence="4 5">
    <name type="scientific">Oceanithermus desulfurans NBRC 100063</name>
    <dbReference type="NCBI Taxonomy" id="1227550"/>
    <lineage>
        <taxon>Bacteria</taxon>
        <taxon>Thermotogati</taxon>
        <taxon>Deinococcota</taxon>
        <taxon>Deinococci</taxon>
        <taxon>Thermales</taxon>
        <taxon>Thermaceae</taxon>
        <taxon>Oceanithermus</taxon>
    </lineage>
</organism>
<comment type="subunit">
    <text evidence="2">Monomer.</text>
</comment>
<dbReference type="Pfam" id="PF00009">
    <property type="entry name" value="GTP_EFTU"/>
    <property type="match status" value="1"/>
</dbReference>
<evidence type="ECO:0000259" key="3">
    <source>
        <dbReference type="PROSITE" id="PS51722"/>
    </source>
</evidence>
<accession>A0A511RHC4</accession>
<comment type="subcellular location">
    <subcellularLocation>
        <location evidence="2">Cytoplasm</location>
    </subcellularLocation>
    <text evidence="2">Binds to ribosomes.</text>
</comment>
<dbReference type="CDD" id="cd01891">
    <property type="entry name" value="TypA_BipA"/>
    <property type="match status" value="1"/>
</dbReference>
<dbReference type="FunFam" id="3.40.50.300:FF:000055">
    <property type="entry name" value="GTP-binding protein TypA"/>
    <property type="match status" value="1"/>
</dbReference>
<dbReference type="GO" id="GO:0003924">
    <property type="term" value="F:GTPase activity"/>
    <property type="evidence" value="ECO:0007669"/>
    <property type="project" value="UniProtKB-UniRule"/>
</dbReference>
<dbReference type="PANTHER" id="PTHR42908:SF8">
    <property type="entry name" value="TR-TYPE G DOMAIN-CONTAINING PROTEIN"/>
    <property type="match status" value="1"/>
</dbReference>
<dbReference type="CDD" id="cd03691">
    <property type="entry name" value="BipA_TypA_II"/>
    <property type="match status" value="1"/>
</dbReference>
<dbReference type="InterPro" id="IPR042116">
    <property type="entry name" value="TypA/BipA_C"/>
</dbReference>
<dbReference type="InterPro" id="IPR035647">
    <property type="entry name" value="EFG_III/V"/>
</dbReference>
<dbReference type="GO" id="GO:0005525">
    <property type="term" value="F:GTP binding"/>
    <property type="evidence" value="ECO:0007669"/>
    <property type="project" value="UniProtKB-UniRule"/>
</dbReference>
<dbReference type="Gene3D" id="2.40.30.10">
    <property type="entry name" value="Translation factors"/>
    <property type="match status" value="1"/>
</dbReference>
<dbReference type="CDD" id="cd03710">
    <property type="entry name" value="BipA_TypA_C"/>
    <property type="match status" value="1"/>
</dbReference>
<keyword evidence="2" id="KW-0690">Ribosome biogenesis</keyword>
<dbReference type="GO" id="GO:0000049">
    <property type="term" value="F:tRNA binding"/>
    <property type="evidence" value="ECO:0007669"/>
    <property type="project" value="UniProtKB-KW"/>
</dbReference>
<dbReference type="SUPFAM" id="SSF52540">
    <property type="entry name" value="P-loop containing nucleoside triphosphate hydrolases"/>
    <property type="match status" value="1"/>
</dbReference>
<reference evidence="4 5" key="1">
    <citation type="submission" date="2019-07" db="EMBL/GenBank/DDBJ databases">
        <title>Whole genome shotgun sequence of Oceanithermus desulfurans NBRC 100063.</title>
        <authorList>
            <person name="Hosoyama A."/>
            <person name="Uohara A."/>
            <person name="Ohji S."/>
            <person name="Ichikawa N."/>
        </authorList>
    </citation>
    <scope>NUCLEOTIDE SEQUENCE [LARGE SCALE GENOMIC DNA]</scope>
    <source>
        <strain evidence="4 5">NBRC 100063</strain>
    </source>
</reference>
<dbReference type="FunFam" id="2.40.50.250:FF:000001">
    <property type="entry name" value="GTP-binding protein TypA"/>
    <property type="match status" value="1"/>
</dbReference>
<dbReference type="EMBL" id="BJXN01000003">
    <property type="protein sequence ID" value="GEM89043.1"/>
    <property type="molecule type" value="Genomic_DNA"/>
</dbReference>
<evidence type="ECO:0000313" key="4">
    <source>
        <dbReference type="EMBL" id="GEM89043.1"/>
    </source>
</evidence>
<dbReference type="SMART" id="SM00838">
    <property type="entry name" value="EFG_C"/>
    <property type="match status" value="1"/>
</dbReference>
<keyword evidence="2" id="KW-0378">Hydrolase</keyword>
<feature type="domain" description="Tr-type G" evidence="3">
    <location>
        <begin position="1"/>
        <end position="195"/>
    </location>
</feature>
<feature type="binding site" evidence="2">
    <location>
        <begin position="126"/>
        <end position="129"/>
    </location>
    <ligand>
        <name>GTP</name>
        <dbReference type="ChEBI" id="CHEBI:37565"/>
    </ligand>
</feature>
<dbReference type="FunFam" id="3.30.70.870:FF:000003">
    <property type="entry name" value="GTP-binding protein TypA"/>
    <property type="match status" value="1"/>
</dbReference>
<dbReference type="InterPro" id="IPR027417">
    <property type="entry name" value="P-loop_NTPase"/>
</dbReference>
<proteinExistence type="inferred from homology"/>
<dbReference type="EC" id="3.6.5.-" evidence="2"/>
<dbReference type="InterPro" id="IPR047041">
    <property type="entry name" value="BipA_GTP-bd_dom"/>
</dbReference>
<protein>
    <recommendedName>
        <fullName evidence="2">Large ribosomal subunit assembly factor BipA</fullName>
        <ecNumber evidence="2">3.6.5.-</ecNumber>
    </recommendedName>
    <alternativeName>
        <fullName evidence="2">GTP-binding protein BipA</fullName>
    </alternativeName>
</protein>
<evidence type="ECO:0000313" key="5">
    <source>
        <dbReference type="Proteomes" id="UP000321827"/>
    </source>
</evidence>
<dbReference type="Gene3D" id="3.30.70.870">
    <property type="entry name" value="Elongation Factor G (Translational Gtpase), domain 3"/>
    <property type="match status" value="1"/>
</dbReference>
<dbReference type="Proteomes" id="UP000321827">
    <property type="component" value="Unassembled WGS sequence"/>
</dbReference>